<dbReference type="Gene3D" id="3.40.30.10">
    <property type="entry name" value="Glutaredoxin"/>
    <property type="match status" value="1"/>
</dbReference>
<gene>
    <name evidence="6" type="ORF">QOZ94_000078</name>
</gene>
<dbReference type="Pfam" id="PF14561">
    <property type="entry name" value="TPR_20"/>
    <property type="match status" value="1"/>
</dbReference>
<dbReference type="InterPro" id="IPR036249">
    <property type="entry name" value="Thioredoxin-like_sf"/>
</dbReference>
<sequence>MLFNQPGASGAAAGNGGAAPAGDIIDVTTESFLKDVMEESKHRPVLVDFWAPWCGPCKSLGPILEKVVKDAKGKVRLAKMNIDDHPVIPGKLGIQSVPTVYAFVGGQPVDGFMGALPEGQVKGFVDRLIGGEAGNDVADVLASAEAALAEHDLAGAAEIFAAVLGEDPTNLAALAGLVRTQIQAGALEQAKATLASVPADKANDPAISAARAALEIAEQAAALGDLATLQAKVDIDPADHQSRFELALALNARGRREDALIHLLDIVKRDRAWNEDAARKQLVQLFEAWGAADPLTLSGRKKLSAIMFA</sequence>
<dbReference type="Proteomes" id="UP001241747">
    <property type="component" value="Unassembled WGS sequence"/>
</dbReference>
<comment type="caution">
    <text evidence="6">The sequence shown here is derived from an EMBL/GenBank/DDBJ whole genome shotgun (WGS) entry which is preliminary data.</text>
</comment>
<dbReference type="PROSITE" id="PS51352">
    <property type="entry name" value="THIOREDOXIN_2"/>
    <property type="match status" value="1"/>
</dbReference>
<dbReference type="InterPro" id="IPR013766">
    <property type="entry name" value="Thioredoxin_domain"/>
</dbReference>
<keyword evidence="2" id="KW-0249">Electron transport</keyword>
<dbReference type="PANTHER" id="PTHR45663:SF11">
    <property type="entry name" value="GEO12009P1"/>
    <property type="match status" value="1"/>
</dbReference>
<evidence type="ECO:0000313" key="7">
    <source>
        <dbReference type="Proteomes" id="UP001241747"/>
    </source>
</evidence>
<dbReference type="EMBL" id="JAUSVY010000001">
    <property type="protein sequence ID" value="MDQ0503308.1"/>
    <property type="molecule type" value="Genomic_DNA"/>
</dbReference>
<dbReference type="SUPFAM" id="SSF48452">
    <property type="entry name" value="TPR-like"/>
    <property type="match status" value="1"/>
</dbReference>
<evidence type="ECO:0000256" key="4">
    <source>
        <dbReference type="ARBA" id="ARBA00023284"/>
    </source>
</evidence>
<evidence type="ECO:0000256" key="2">
    <source>
        <dbReference type="ARBA" id="ARBA00022982"/>
    </source>
</evidence>
<dbReference type="SUPFAM" id="SSF52833">
    <property type="entry name" value="Thioredoxin-like"/>
    <property type="match status" value="1"/>
</dbReference>
<dbReference type="PROSITE" id="PS00194">
    <property type="entry name" value="THIOREDOXIN_1"/>
    <property type="match status" value="1"/>
</dbReference>
<proteinExistence type="predicted"/>
<keyword evidence="3" id="KW-1015">Disulfide bond</keyword>
<dbReference type="InterPro" id="IPR017937">
    <property type="entry name" value="Thioredoxin_CS"/>
</dbReference>
<dbReference type="Pfam" id="PF00085">
    <property type="entry name" value="Thioredoxin"/>
    <property type="match status" value="1"/>
</dbReference>
<evidence type="ECO:0000256" key="3">
    <source>
        <dbReference type="ARBA" id="ARBA00023157"/>
    </source>
</evidence>
<feature type="domain" description="Thioredoxin" evidence="5">
    <location>
        <begin position="13"/>
        <end position="149"/>
    </location>
</feature>
<evidence type="ECO:0000259" key="5">
    <source>
        <dbReference type="PROSITE" id="PS51352"/>
    </source>
</evidence>
<dbReference type="CDD" id="cd02956">
    <property type="entry name" value="ybbN"/>
    <property type="match status" value="1"/>
</dbReference>
<dbReference type="PRINTS" id="PR00421">
    <property type="entry name" value="THIOREDOXIN"/>
</dbReference>
<evidence type="ECO:0000256" key="1">
    <source>
        <dbReference type="ARBA" id="ARBA00022448"/>
    </source>
</evidence>
<organism evidence="6 7">
    <name type="scientific">Xanthobacter agilis</name>
    <dbReference type="NCBI Taxonomy" id="47492"/>
    <lineage>
        <taxon>Bacteria</taxon>
        <taxon>Pseudomonadati</taxon>
        <taxon>Pseudomonadota</taxon>
        <taxon>Alphaproteobacteria</taxon>
        <taxon>Hyphomicrobiales</taxon>
        <taxon>Xanthobacteraceae</taxon>
        <taxon>Xanthobacter</taxon>
    </lineage>
</organism>
<dbReference type="PANTHER" id="PTHR45663">
    <property type="entry name" value="GEO12009P1"/>
    <property type="match status" value="1"/>
</dbReference>
<protein>
    <submittedName>
        <fullName evidence="6">Thioredoxin</fullName>
    </submittedName>
</protein>
<reference evidence="6 7" key="1">
    <citation type="submission" date="2023-07" db="EMBL/GenBank/DDBJ databases">
        <title>Genomic Encyclopedia of Type Strains, Phase IV (KMG-IV): sequencing the most valuable type-strain genomes for metagenomic binning, comparative biology and taxonomic classification.</title>
        <authorList>
            <person name="Goeker M."/>
        </authorList>
    </citation>
    <scope>NUCLEOTIDE SEQUENCE [LARGE SCALE GENOMIC DNA]</scope>
    <source>
        <strain evidence="6 7">DSM 3770</strain>
    </source>
</reference>
<keyword evidence="1" id="KW-0813">Transport</keyword>
<evidence type="ECO:0000313" key="6">
    <source>
        <dbReference type="EMBL" id="MDQ0503308.1"/>
    </source>
</evidence>
<dbReference type="InterPro" id="IPR011990">
    <property type="entry name" value="TPR-like_helical_dom_sf"/>
</dbReference>
<dbReference type="Gene3D" id="1.25.40.10">
    <property type="entry name" value="Tetratricopeptide repeat domain"/>
    <property type="match status" value="2"/>
</dbReference>
<dbReference type="RefSeq" id="WP_237346061.1">
    <property type="nucleotide sequence ID" value="NZ_JABWGX010000015.1"/>
</dbReference>
<accession>A0ABU0L851</accession>
<keyword evidence="7" id="KW-1185">Reference proteome</keyword>
<keyword evidence="4" id="KW-0676">Redox-active center</keyword>
<dbReference type="Pfam" id="PF14559">
    <property type="entry name" value="TPR_19"/>
    <property type="match status" value="1"/>
</dbReference>
<name>A0ABU0L851_XANAG</name>